<keyword evidence="2" id="KW-0805">Transcription regulation</keyword>
<dbReference type="Pfam" id="PF13490">
    <property type="entry name" value="zf-HC2"/>
    <property type="match status" value="1"/>
</dbReference>
<organism evidence="11 12">
    <name type="scientific">Ruania alkalisoli</name>
    <dbReference type="NCBI Taxonomy" id="2779775"/>
    <lineage>
        <taxon>Bacteria</taxon>
        <taxon>Bacillati</taxon>
        <taxon>Actinomycetota</taxon>
        <taxon>Actinomycetes</taxon>
        <taxon>Micrococcales</taxon>
        <taxon>Ruaniaceae</taxon>
        <taxon>Ruania</taxon>
    </lineage>
</organism>
<feature type="domain" description="Bacterial Ig" evidence="10">
    <location>
        <begin position="410"/>
        <end position="476"/>
    </location>
</feature>
<keyword evidence="4" id="KW-0238">DNA-binding</keyword>
<accession>A0A7M1SQA5</accession>
<feature type="domain" description="Putative zinc-finger" evidence="9">
    <location>
        <begin position="194"/>
        <end position="228"/>
    </location>
</feature>
<dbReference type="InterPro" id="IPR013249">
    <property type="entry name" value="RNA_pol_sigma70_r4_t2"/>
</dbReference>
<dbReference type="InterPro" id="IPR007627">
    <property type="entry name" value="RNA_pol_sigma70_r2"/>
</dbReference>
<dbReference type="Gene3D" id="1.10.10.10">
    <property type="entry name" value="Winged helix-like DNA-binding domain superfamily/Winged helix DNA-binding domain"/>
    <property type="match status" value="1"/>
</dbReference>
<feature type="region of interest" description="Disordered" evidence="6">
    <location>
        <begin position="295"/>
        <end position="390"/>
    </location>
</feature>
<dbReference type="EMBL" id="CP063169">
    <property type="protein sequence ID" value="QOR69736.1"/>
    <property type="molecule type" value="Genomic_DNA"/>
</dbReference>
<proteinExistence type="inferred from homology"/>
<dbReference type="Gene3D" id="1.10.10.1320">
    <property type="entry name" value="Anti-sigma factor, zinc-finger domain"/>
    <property type="match status" value="1"/>
</dbReference>
<feature type="compositionally biased region" description="Pro residues" evidence="6">
    <location>
        <begin position="361"/>
        <end position="382"/>
    </location>
</feature>
<comment type="similarity">
    <text evidence="1">Belongs to the sigma-70 factor family. ECF subfamily.</text>
</comment>
<dbReference type="GO" id="GO:0005975">
    <property type="term" value="P:carbohydrate metabolic process"/>
    <property type="evidence" value="ECO:0007669"/>
    <property type="project" value="UniProtKB-ARBA"/>
</dbReference>
<evidence type="ECO:0000259" key="9">
    <source>
        <dbReference type="Pfam" id="PF13490"/>
    </source>
</evidence>
<dbReference type="GO" id="GO:0003677">
    <property type="term" value="F:DNA binding"/>
    <property type="evidence" value="ECO:0007669"/>
    <property type="project" value="UniProtKB-KW"/>
</dbReference>
<keyword evidence="12" id="KW-1185">Reference proteome</keyword>
<dbReference type="SUPFAM" id="SSF88946">
    <property type="entry name" value="Sigma2 domain of RNA polymerase sigma factors"/>
    <property type="match status" value="1"/>
</dbReference>
<dbReference type="InterPro" id="IPR014284">
    <property type="entry name" value="RNA_pol_sigma-70_dom"/>
</dbReference>
<reference evidence="11 12" key="1">
    <citation type="submission" date="2020-10" db="EMBL/GenBank/DDBJ databases">
        <title>Haloactinobacterium sp. RN3S43, a bacterium isolated from saline soil.</title>
        <authorList>
            <person name="Sun J.-Q."/>
        </authorList>
    </citation>
    <scope>NUCLEOTIDE SEQUENCE [LARGE SCALE GENOMIC DNA]</scope>
    <source>
        <strain evidence="11 12">RN3S43</strain>
    </source>
</reference>
<evidence type="ECO:0000256" key="6">
    <source>
        <dbReference type="SAM" id="MobiDB-lite"/>
    </source>
</evidence>
<dbReference type="InterPro" id="IPR027383">
    <property type="entry name" value="Znf_put"/>
</dbReference>
<dbReference type="InterPro" id="IPR013325">
    <property type="entry name" value="RNA_pol_sigma_r2"/>
</dbReference>
<dbReference type="RefSeq" id="WP_193496330.1">
    <property type="nucleotide sequence ID" value="NZ_CP063169.1"/>
</dbReference>
<dbReference type="InterPro" id="IPR013324">
    <property type="entry name" value="RNA_pol_sigma_r3/r4-like"/>
</dbReference>
<dbReference type="Pfam" id="PF04542">
    <property type="entry name" value="Sigma70_r2"/>
    <property type="match status" value="1"/>
</dbReference>
<evidence type="ECO:0000256" key="3">
    <source>
        <dbReference type="ARBA" id="ARBA00023082"/>
    </source>
</evidence>
<evidence type="ECO:0000256" key="1">
    <source>
        <dbReference type="ARBA" id="ARBA00010641"/>
    </source>
</evidence>
<gene>
    <name evidence="11" type="ORF">IM660_13815</name>
</gene>
<dbReference type="NCBIfam" id="TIGR02937">
    <property type="entry name" value="sigma70-ECF"/>
    <property type="match status" value="1"/>
</dbReference>
<evidence type="ECO:0000313" key="12">
    <source>
        <dbReference type="Proteomes" id="UP000593758"/>
    </source>
</evidence>
<keyword evidence="5" id="KW-0804">Transcription</keyword>
<dbReference type="Gene3D" id="2.60.40.10">
    <property type="entry name" value="Immunoglobulins"/>
    <property type="match status" value="1"/>
</dbReference>
<dbReference type="AlphaFoldDB" id="A0A7M1SQA5"/>
<dbReference type="PANTHER" id="PTHR43133">
    <property type="entry name" value="RNA POLYMERASE ECF-TYPE SIGMA FACTO"/>
    <property type="match status" value="1"/>
</dbReference>
<dbReference type="SUPFAM" id="SSF88659">
    <property type="entry name" value="Sigma3 and sigma4 domains of RNA polymerase sigma factors"/>
    <property type="match status" value="1"/>
</dbReference>
<feature type="compositionally biased region" description="Low complexity" evidence="6">
    <location>
        <begin position="303"/>
        <end position="334"/>
    </location>
</feature>
<evidence type="ECO:0000256" key="5">
    <source>
        <dbReference type="ARBA" id="ARBA00023163"/>
    </source>
</evidence>
<evidence type="ECO:0000256" key="4">
    <source>
        <dbReference type="ARBA" id="ARBA00023125"/>
    </source>
</evidence>
<dbReference type="InterPro" id="IPR041498">
    <property type="entry name" value="Big_6"/>
</dbReference>
<feature type="domain" description="RNA polymerase sigma factor 70 region 4 type 2" evidence="8">
    <location>
        <begin position="124"/>
        <end position="176"/>
    </location>
</feature>
<dbReference type="InterPro" id="IPR041916">
    <property type="entry name" value="Anti_sigma_zinc_sf"/>
</dbReference>
<evidence type="ECO:0000313" key="11">
    <source>
        <dbReference type="EMBL" id="QOR69736.1"/>
    </source>
</evidence>
<dbReference type="Proteomes" id="UP000593758">
    <property type="component" value="Chromosome"/>
</dbReference>
<dbReference type="CDD" id="cd06171">
    <property type="entry name" value="Sigma70_r4"/>
    <property type="match status" value="1"/>
</dbReference>
<dbReference type="Gene3D" id="1.10.1740.10">
    <property type="match status" value="1"/>
</dbReference>
<dbReference type="InterPro" id="IPR013783">
    <property type="entry name" value="Ig-like_fold"/>
</dbReference>
<protein>
    <submittedName>
        <fullName evidence="11">Sigma-70 family RNA polymerase sigma factor</fullName>
    </submittedName>
</protein>
<evidence type="ECO:0000259" key="8">
    <source>
        <dbReference type="Pfam" id="PF08281"/>
    </source>
</evidence>
<dbReference type="PANTHER" id="PTHR43133:SF8">
    <property type="entry name" value="RNA POLYMERASE SIGMA FACTOR HI_1459-RELATED"/>
    <property type="match status" value="1"/>
</dbReference>
<evidence type="ECO:0000256" key="2">
    <source>
        <dbReference type="ARBA" id="ARBA00023015"/>
    </source>
</evidence>
<dbReference type="Pfam" id="PF08281">
    <property type="entry name" value="Sigma70_r4_2"/>
    <property type="match status" value="1"/>
</dbReference>
<name>A0A7M1SQA5_9MICO</name>
<dbReference type="InterPro" id="IPR036388">
    <property type="entry name" value="WH-like_DNA-bd_sf"/>
</dbReference>
<feature type="domain" description="RNA polymerase sigma-70 region 2" evidence="7">
    <location>
        <begin position="33"/>
        <end position="93"/>
    </location>
</feature>
<dbReference type="KEGG" id="halt:IM660_13815"/>
<dbReference type="GO" id="GO:0006352">
    <property type="term" value="P:DNA-templated transcription initiation"/>
    <property type="evidence" value="ECO:0007669"/>
    <property type="project" value="InterPro"/>
</dbReference>
<evidence type="ECO:0000259" key="7">
    <source>
        <dbReference type="Pfam" id="PF04542"/>
    </source>
</evidence>
<sequence length="580" mass="60835">MDEAPDVAQVASIDDAEALDRVRSGDLEAFAEIYKRHRPAAVAAARRVLDETTADDAVQVGFMQVLQAVRSGGGPNEHVRAYITTSVRRAALRIGSRDHEAPLESYDVLDDRASVREGAVLDQMLLTKAFRTLPDRWRQVLWLVDVEGHSLEDVGSRFGLNASGAAALAYRARERLRTAWLGAHVNSEGAPRECSKVVKHLAAWQRGKLSTRRSRDVEDHVADCHHCQGILLDLTHASARLNQVGLLLAMAGAVPHLGHPAKGGLTLGKSRGRWIAGAAVVAAAAVIVVPSVVTDSTPPARTAPSPVVTADPSPSPDDTAATPDGDPSTPSTPAEPDEPDPTPADEPTGAPTSDRTALPPVNSPAPAQPSPTPEEAPSPEEPAAPEETVEPLEPPTLVAFSSSSYHTIPELTGSGVPGATVEVLDALGTVVAITTVGPDGTWSALPSGVPAGDGLTFSARQIDGEQESEPTSASAPVDFLAPEITSISAGDEVPLENTDVNNNGEIDDIIVTTVADSGWGIQFRRNGALATTVHEATGSPTNFISSPQYVGQSTLEIRYVDLDSGAEGAWYSVTFQVVDP</sequence>
<keyword evidence="3" id="KW-0731">Sigma factor</keyword>
<dbReference type="InterPro" id="IPR039425">
    <property type="entry name" value="RNA_pol_sigma-70-like"/>
</dbReference>
<evidence type="ECO:0000259" key="10">
    <source>
        <dbReference type="Pfam" id="PF17936"/>
    </source>
</evidence>
<dbReference type="GO" id="GO:0016987">
    <property type="term" value="F:sigma factor activity"/>
    <property type="evidence" value="ECO:0007669"/>
    <property type="project" value="UniProtKB-KW"/>
</dbReference>
<dbReference type="Pfam" id="PF17936">
    <property type="entry name" value="Big_6"/>
    <property type="match status" value="1"/>
</dbReference>